<dbReference type="Proteomes" id="UP000272015">
    <property type="component" value="Unassembled WGS sequence"/>
</dbReference>
<keyword evidence="4" id="KW-0378">Hydrolase</keyword>
<gene>
    <name evidence="4" type="ORF">D6T64_13670</name>
</gene>
<feature type="domain" description="Metallo-beta-lactamase" evidence="3">
    <location>
        <begin position="22"/>
        <end position="232"/>
    </location>
</feature>
<dbReference type="CDD" id="cd07732">
    <property type="entry name" value="metallo-hydrolase-like_MBL-fold"/>
    <property type="match status" value="1"/>
</dbReference>
<keyword evidence="5" id="KW-1185">Reference proteome</keyword>
<dbReference type="GO" id="GO:0004527">
    <property type="term" value="F:exonuclease activity"/>
    <property type="evidence" value="ECO:0007669"/>
    <property type="project" value="UniProtKB-KW"/>
</dbReference>
<dbReference type="PANTHER" id="PTHR43694:SF1">
    <property type="entry name" value="RIBONUCLEASE J"/>
    <property type="match status" value="1"/>
</dbReference>
<dbReference type="EMBL" id="QZVS01000088">
    <property type="protein sequence ID" value="RJT87645.1"/>
    <property type="molecule type" value="Genomic_DNA"/>
</dbReference>
<dbReference type="OrthoDB" id="9803916at2"/>
<evidence type="ECO:0000256" key="2">
    <source>
        <dbReference type="ARBA" id="ARBA00022884"/>
    </source>
</evidence>
<keyword evidence="2" id="KW-0694">RNA-binding</keyword>
<evidence type="ECO:0000313" key="4">
    <source>
        <dbReference type="EMBL" id="RJT87645.1"/>
    </source>
</evidence>
<comment type="caution">
    <text evidence="4">The sequence shown here is derived from an EMBL/GenBank/DDBJ whole genome shotgun (WGS) entry which is preliminary data.</text>
</comment>
<dbReference type="InterPro" id="IPR042173">
    <property type="entry name" value="RNase_J_2"/>
</dbReference>
<dbReference type="PANTHER" id="PTHR43694">
    <property type="entry name" value="RIBONUCLEASE J"/>
    <property type="match status" value="1"/>
</dbReference>
<name>A0A3A5MEU8_9MICO</name>
<dbReference type="GO" id="GO:0003723">
    <property type="term" value="F:RNA binding"/>
    <property type="evidence" value="ECO:0007669"/>
    <property type="project" value="UniProtKB-KW"/>
</dbReference>
<dbReference type="Gene3D" id="3.40.50.10710">
    <property type="entry name" value="Metallo-hydrolase/oxidoreductase"/>
    <property type="match status" value="1"/>
</dbReference>
<dbReference type="RefSeq" id="WP_119975236.1">
    <property type="nucleotide sequence ID" value="NZ_JBHSQA010000014.1"/>
</dbReference>
<dbReference type="Pfam" id="PF12706">
    <property type="entry name" value="Lactamase_B_2"/>
    <property type="match status" value="1"/>
</dbReference>
<organism evidence="4 5">
    <name type="scientific">Cryobacterium melibiosiphilum</name>
    <dbReference type="NCBI Taxonomy" id="995039"/>
    <lineage>
        <taxon>Bacteria</taxon>
        <taxon>Bacillati</taxon>
        <taxon>Actinomycetota</taxon>
        <taxon>Actinomycetes</taxon>
        <taxon>Micrococcales</taxon>
        <taxon>Microbacteriaceae</taxon>
        <taxon>Cryobacterium</taxon>
    </lineage>
</organism>
<dbReference type="Gene3D" id="3.60.15.10">
    <property type="entry name" value="Ribonuclease Z/Hydroxyacylglutathione hydrolase-like"/>
    <property type="match status" value="1"/>
</dbReference>
<evidence type="ECO:0000259" key="3">
    <source>
        <dbReference type="SMART" id="SM00849"/>
    </source>
</evidence>
<dbReference type="SUPFAM" id="SSF56281">
    <property type="entry name" value="Metallo-hydrolase/oxidoreductase"/>
    <property type="match status" value="1"/>
</dbReference>
<reference evidence="4 5" key="1">
    <citation type="submission" date="2018-09" db="EMBL/GenBank/DDBJ databases">
        <title>Novel species of Cryobacterium.</title>
        <authorList>
            <person name="Liu Q."/>
            <person name="Xin Y.-H."/>
        </authorList>
    </citation>
    <scope>NUCLEOTIDE SEQUENCE [LARGE SCALE GENOMIC DNA]</scope>
    <source>
        <strain evidence="4 5">Hh39</strain>
    </source>
</reference>
<dbReference type="AlphaFoldDB" id="A0A3A5MEU8"/>
<keyword evidence="1" id="KW-0269">Exonuclease</keyword>
<proteinExistence type="predicted"/>
<dbReference type="SMART" id="SM00849">
    <property type="entry name" value="Lactamase_B"/>
    <property type="match status" value="1"/>
</dbReference>
<evidence type="ECO:0000313" key="5">
    <source>
        <dbReference type="Proteomes" id="UP000272015"/>
    </source>
</evidence>
<protein>
    <submittedName>
        <fullName evidence="4">MBL fold metallo-hydrolase</fullName>
    </submittedName>
</protein>
<dbReference type="InterPro" id="IPR001279">
    <property type="entry name" value="Metallo-B-lactamas"/>
</dbReference>
<sequence length="457" mass="48570">MNTTTTATETRVQILGGIEVIGGSVVLVSTPNARVILDFGMRDLNTGLLQTPGGPRRGHELVDLLRAAELPVSPGLYDPAQLASDPQLAASTRANRDARPTAVFLSHAHIDHEGALGFLDPSLPLYASEETTVMLNALRDTGEYRPGHPLAPIAVDTGETIRVGDLTVELIPVDHDIPGACGVLVTAPDGSVVYTGDLNFHRDGGMRSHAFAERIRGVDLLVTETTMLSFDHPPITTRSEAEIEEILAAELTGVPGLVLMSAYPRDAERAQRLIALARTHGRELVWPSRDAALLAAMGVSDVTSWASERAESDSRPLAAGINRVTVAAVAAEPGHYLVQPDGHDAPALADLPIVSGSTVWVHSQGEPLGPFMPDWEVFQLWLQKLGIAVIEAGSTGHALGHDLLAFVEHVAPGCVLPIHGKRPEALTVSMPRVLPRYGDVYLLDGTVVGHELVSVAS</sequence>
<accession>A0A3A5MEU8</accession>
<dbReference type="InterPro" id="IPR036866">
    <property type="entry name" value="RibonucZ/Hydroxyglut_hydro"/>
</dbReference>
<keyword evidence="1" id="KW-0540">Nuclease</keyword>
<evidence type="ECO:0000256" key="1">
    <source>
        <dbReference type="ARBA" id="ARBA00022839"/>
    </source>
</evidence>